<keyword evidence="1" id="KW-0472">Membrane</keyword>
<keyword evidence="1" id="KW-0812">Transmembrane</keyword>
<keyword evidence="1" id="KW-1133">Transmembrane helix</keyword>
<comment type="caution">
    <text evidence="2">The sequence shown here is derived from an EMBL/GenBank/DDBJ whole genome shotgun (WGS) entry which is preliminary data.</text>
</comment>
<feature type="transmembrane region" description="Helical" evidence="1">
    <location>
        <begin position="12"/>
        <end position="30"/>
    </location>
</feature>
<evidence type="ECO:0000313" key="2">
    <source>
        <dbReference type="EMBL" id="KKP32647.1"/>
    </source>
</evidence>
<proteinExistence type="predicted"/>
<dbReference type="EMBL" id="LBOK01000057">
    <property type="protein sequence ID" value="KKP32647.1"/>
    <property type="molecule type" value="Genomic_DNA"/>
</dbReference>
<dbReference type="AlphaFoldDB" id="A0A0G0BNQ1"/>
<name>A0A0G0BNQ1_9BACT</name>
<sequence>MYPTPLKLRRASRYILIIGFVVFSSAYLLLPQFHREDWKSLVKSLPKDKPVYMIKASSDPVLYYSKNSLQVKELTSLRVENKEKEITVIPFSVGVYGLDYKNLLSKARYTLKKEFSFREVAYEQWSK</sequence>
<accession>A0A0G0BNQ1</accession>
<organism evidence="2 3">
    <name type="scientific">Candidatus Roizmanbacteria bacterium GW2011_GWA2_32_13</name>
    <dbReference type="NCBI Taxonomy" id="1618475"/>
    <lineage>
        <taxon>Bacteria</taxon>
        <taxon>Candidatus Roizmaniibacteriota</taxon>
    </lineage>
</organism>
<dbReference type="Proteomes" id="UP000034349">
    <property type="component" value="Unassembled WGS sequence"/>
</dbReference>
<protein>
    <submittedName>
        <fullName evidence="2">Uncharacterized protein</fullName>
    </submittedName>
</protein>
<evidence type="ECO:0000256" key="1">
    <source>
        <dbReference type="SAM" id="Phobius"/>
    </source>
</evidence>
<evidence type="ECO:0000313" key="3">
    <source>
        <dbReference type="Proteomes" id="UP000034349"/>
    </source>
</evidence>
<gene>
    <name evidence="2" type="ORF">UR23_C0057G0004</name>
</gene>
<reference evidence="2 3" key="1">
    <citation type="journal article" date="2015" name="Nature">
        <title>rRNA introns, odd ribosomes, and small enigmatic genomes across a large radiation of phyla.</title>
        <authorList>
            <person name="Brown C.T."/>
            <person name="Hug L.A."/>
            <person name="Thomas B.C."/>
            <person name="Sharon I."/>
            <person name="Castelle C.J."/>
            <person name="Singh A."/>
            <person name="Wilkins M.J."/>
            <person name="Williams K.H."/>
            <person name="Banfield J.F."/>
        </authorList>
    </citation>
    <scope>NUCLEOTIDE SEQUENCE [LARGE SCALE GENOMIC DNA]</scope>
</reference>